<reference evidence="2" key="1">
    <citation type="submission" date="2020-07" db="EMBL/GenBank/DDBJ databases">
        <title>Huge and variable diversity of episymbiotic CPR bacteria and DPANN archaea in groundwater ecosystems.</title>
        <authorList>
            <person name="He C.Y."/>
            <person name="Keren R."/>
            <person name="Whittaker M."/>
            <person name="Farag I.F."/>
            <person name="Doudna J."/>
            <person name="Cate J.H.D."/>
            <person name="Banfield J.F."/>
        </authorList>
    </citation>
    <scope>NUCLEOTIDE SEQUENCE</scope>
    <source>
        <strain evidence="2">NC_groundwater_1520_Pr4_B-0.1um_53_5</strain>
    </source>
</reference>
<evidence type="ECO:0000256" key="1">
    <source>
        <dbReference type="SAM" id="Phobius"/>
    </source>
</evidence>
<protein>
    <submittedName>
        <fullName evidence="2">Uncharacterized protein</fullName>
    </submittedName>
</protein>
<comment type="caution">
    <text evidence="2">The sequence shown here is derived from an EMBL/GenBank/DDBJ whole genome shotgun (WGS) entry which is preliminary data.</text>
</comment>
<evidence type="ECO:0000313" key="2">
    <source>
        <dbReference type="EMBL" id="MBI4726737.1"/>
    </source>
</evidence>
<dbReference type="AlphaFoldDB" id="A0A933MI45"/>
<feature type="transmembrane region" description="Helical" evidence="1">
    <location>
        <begin position="42"/>
        <end position="59"/>
    </location>
</feature>
<dbReference type="Proteomes" id="UP000736328">
    <property type="component" value="Unassembled WGS sequence"/>
</dbReference>
<proteinExistence type="predicted"/>
<evidence type="ECO:0000313" key="3">
    <source>
        <dbReference type="Proteomes" id="UP000736328"/>
    </source>
</evidence>
<organism evidence="2 3">
    <name type="scientific">candidate division TA06 bacterium</name>
    <dbReference type="NCBI Taxonomy" id="2250710"/>
    <lineage>
        <taxon>Bacteria</taxon>
        <taxon>Bacteria division TA06</taxon>
    </lineage>
</organism>
<sequence length="352" mass="39559">MAKKTGLFLFFREPYCSAKTLIMYNNKPQPINIFRRKTLKKLFTLAILLAVGLGLAFFGCSKNPTTSEETAVDDDAAITTVLNTNGYATSDNYGDDGTAGFAKSDAKSDTFPYYVRWRRRINTPVERTISIAYDSNNTFATVTISSDYTGRFVVDNTPNLLLDTFSRAINDHGVRYVWLKKWNDHWYFWGASPLEIATVNPQIIVYIDSVKITGTGGERPNVTFIGSLYGQTLRRDQMPIFEPGATVTATVYTRISSGADSTWAFLHRRIWHSAGWSNHIREPLERVTGEKFVFTKTWTLYSDSILAFPALRHACLDVILGSTLFGDSTAEYSARMWTVPYIVKAVGDTTMP</sequence>
<keyword evidence="1" id="KW-0472">Membrane</keyword>
<keyword evidence="1" id="KW-0812">Transmembrane</keyword>
<gene>
    <name evidence="2" type="ORF">HY768_05880</name>
</gene>
<name>A0A933MI45_UNCT6</name>
<dbReference type="EMBL" id="JACQXR010000076">
    <property type="protein sequence ID" value="MBI4726737.1"/>
    <property type="molecule type" value="Genomic_DNA"/>
</dbReference>
<accession>A0A933MI45</accession>
<keyword evidence="1" id="KW-1133">Transmembrane helix</keyword>